<feature type="transmembrane region" description="Helical" evidence="6">
    <location>
        <begin position="84"/>
        <end position="102"/>
    </location>
</feature>
<dbReference type="InterPro" id="IPR032694">
    <property type="entry name" value="CopC/D"/>
</dbReference>
<reference evidence="9" key="1">
    <citation type="submission" date="2018-11" db="EMBL/GenBank/DDBJ databases">
        <title>Complete genome sequence of Paenibacillus sp. ML311-T8.</title>
        <authorList>
            <person name="Nam Y.-D."/>
            <person name="Kang J."/>
            <person name="Chung W.-H."/>
            <person name="Park Y.S."/>
        </authorList>
    </citation>
    <scope>NUCLEOTIDE SEQUENCE [LARGE SCALE GENOMIC DNA]</scope>
    <source>
        <strain evidence="9">ML311-T8</strain>
    </source>
</reference>
<evidence type="ECO:0000256" key="1">
    <source>
        <dbReference type="ARBA" id="ARBA00004651"/>
    </source>
</evidence>
<dbReference type="PANTHER" id="PTHR34820:SF4">
    <property type="entry name" value="INNER MEMBRANE PROTEIN YEBZ"/>
    <property type="match status" value="1"/>
</dbReference>
<keyword evidence="9" id="KW-1185">Reference proteome</keyword>
<evidence type="ECO:0000256" key="4">
    <source>
        <dbReference type="ARBA" id="ARBA00022989"/>
    </source>
</evidence>
<keyword evidence="5 6" id="KW-0472">Membrane</keyword>
<evidence type="ECO:0000256" key="6">
    <source>
        <dbReference type="SAM" id="Phobius"/>
    </source>
</evidence>
<sequence length="360" mass="40550">MTFVSDAFLYLCFALLIGGLLSLAIPANKQPNVQVPKWVLPLAVVGVAILSFMPVWRIISYFASDLGFWITFKSVLFTFEEGKAFLWTLALSIILLIILTVYDIRNQPTLLVLSLLLTLLMVLALGWSSHVASKYGEVGFLAHTVHFLAVSVWMGLLFVTGWFAKDHRNWLAFLKWYTPLSIICVTAVLFTGWLITQYLAPQYVGSWVLPYGQALLIKHLFIIPLLVFASYNGFFIKRKFQQVPQYNPIPWVRTESVITLCIFTITGYLGQQSPPHDVALTLNENKPSQLFLAFHPNGVDPKKLLLLDFNLTSILLALLACLFLIAGTVFYFKGYRSFLTLIASVCFVITAYISLMLSVN</sequence>
<dbReference type="AlphaFoldDB" id="A0A6B8RKP4"/>
<dbReference type="PANTHER" id="PTHR34820">
    <property type="entry name" value="INNER MEMBRANE PROTEIN YEBZ"/>
    <property type="match status" value="1"/>
</dbReference>
<evidence type="ECO:0000256" key="3">
    <source>
        <dbReference type="ARBA" id="ARBA00022692"/>
    </source>
</evidence>
<feature type="transmembrane region" description="Helical" evidence="6">
    <location>
        <begin position="140"/>
        <end position="164"/>
    </location>
</feature>
<protein>
    <submittedName>
        <fullName evidence="8">Copper resistance protein CopD</fullName>
    </submittedName>
</protein>
<dbReference type="GO" id="GO:0006825">
    <property type="term" value="P:copper ion transport"/>
    <property type="evidence" value="ECO:0007669"/>
    <property type="project" value="InterPro"/>
</dbReference>
<dbReference type="RefSeq" id="WP_155701681.1">
    <property type="nucleotide sequence ID" value="NZ_CP034235.1"/>
</dbReference>
<evidence type="ECO:0000259" key="7">
    <source>
        <dbReference type="Pfam" id="PF05425"/>
    </source>
</evidence>
<comment type="subcellular location">
    <subcellularLocation>
        <location evidence="1">Cell membrane</location>
        <topology evidence="1">Multi-pass membrane protein</topology>
    </subcellularLocation>
</comment>
<gene>
    <name evidence="8" type="ORF">EHS13_17865</name>
</gene>
<accession>A0A6B8RKP4</accession>
<feature type="transmembrane region" description="Helical" evidence="6">
    <location>
        <begin position="338"/>
        <end position="359"/>
    </location>
</feature>
<dbReference type="EMBL" id="CP034235">
    <property type="protein sequence ID" value="QGQ96609.1"/>
    <property type="molecule type" value="Genomic_DNA"/>
</dbReference>
<feature type="transmembrane region" description="Helical" evidence="6">
    <location>
        <begin position="7"/>
        <end position="26"/>
    </location>
</feature>
<dbReference type="OrthoDB" id="2387346at2"/>
<proteinExistence type="predicted"/>
<feature type="domain" description="Copper resistance protein D" evidence="7">
    <location>
        <begin position="172"/>
        <end position="268"/>
    </location>
</feature>
<evidence type="ECO:0000313" key="9">
    <source>
        <dbReference type="Proteomes" id="UP000426246"/>
    </source>
</evidence>
<dbReference type="Pfam" id="PF05425">
    <property type="entry name" value="CopD"/>
    <property type="match status" value="1"/>
</dbReference>
<keyword evidence="4 6" id="KW-1133">Transmembrane helix</keyword>
<dbReference type="InterPro" id="IPR008457">
    <property type="entry name" value="Cu-R_CopD_dom"/>
</dbReference>
<evidence type="ECO:0000313" key="8">
    <source>
        <dbReference type="EMBL" id="QGQ96609.1"/>
    </source>
</evidence>
<evidence type="ECO:0000256" key="5">
    <source>
        <dbReference type="ARBA" id="ARBA00023136"/>
    </source>
</evidence>
<dbReference type="Proteomes" id="UP000426246">
    <property type="component" value="Chromosome"/>
</dbReference>
<feature type="transmembrane region" description="Helical" evidence="6">
    <location>
        <begin position="38"/>
        <end position="64"/>
    </location>
</feature>
<name>A0A6B8RKP4_9BACL</name>
<feature type="transmembrane region" description="Helical" evidence="6">
    <location>
        <begin position="215"/>
        <end position="236"/>
    </location>
</feature>
<feature type="transmembrane region" description="Helical" evidence="6">
    <location>
        <begin position="176"/>
        <end position="195"/>
    </location>
</feature>
<dbReference type="GO" id="GO:0005886">
    <property type="term" value="C:plasma membrane"/>
    <property type="evidence" value="ECO:0007669"/>
    <property type="project" value="UniProtKB-SubCell"/>
</dbReference>
<dbReference type="KEGG" id="ppsc:EHS13_17865"/>
<keyword evidence="2" id="KW-1003">Cell membrane</keyword>
<evidence type="ECO:0000256" key="2">
    <source>
        <dbReference type="ARBA" id="ARBA00022475"/>
    </source>
</evidence>
<organism evidence="8 9">
    <name type="scientific">Paenibacillus psychroresistens</name>
    <dbReference type="NCBI Taxonomy" id="1778678"/>
    <lineage>
        <taxon>Bacteria</taxon>
        <taxon>Bacillati</taxon>
        <taxon>Bacillota</taxon>
        <taxon>Bacilli</taxon>
        <taxon>Bacillales</taxon>
        <taxon>Paenibacillaceae</taxon>
        <taxon>Paenibacillus</taxon>
    </lineage>
</organism>
<feature type="transmembrane region" description="Helical" evidence="6">
    <location>
        <begin position="109"/>
        <end position="128"/>
    </location>
</feature>
<keyword evidence="3 6" id="KW-0812">Transmembrane</keyword>
<feature type="transmembrane region" description="Helical" evidence="6">
    <location>
        <begin position="311"/>
        <end position="332"/>
    </location>
</feature>